<dbReference type="InParanoid" id="K1XHM2"/>
<dbReference type="HOGENOM" id="CLU_927732_0_0_1"/>
<dbReference type="AlphaFoldDB" id="K1XHM2"/>
<evidence type="ECO:0000313" key="2">
    <source>
        <dbReference type="Proteomes" id="UP000006753"/>
    </source>
</evidence>
<keyword evidence="2" id="KW-1185">Reference proteome</keyword>
<proteinExistence type="predicted"/>
<dbReference type="Proteomes" id="UP000006753">
    <property type="component" value="Unassembled WGS sequence"/>
</dbReference>
<organism evidence="1 2">
    <name type="scientific">Marssonina brunnea f. sp. multigermtubi (strain MB_m1)</name>
    <name type="common">Marssonina leaf spot fungus</name>
    <dbReference type="NCBI Taxonomy" id="1072389"/>
    <lineage>
        <taxon>Eukaryota</taxon>
        <taxon>Fungi</taxon>
        <taxon>Dikarya</taxon>
        <taxon>Ascomycota</taxon>
        <taxon>Pezizomycotina</taxon>
        <taxon>Leotiomycetes</taxon>
        <taxon>Helotiales</taxon>
        <taxon>Drepanopezizaceae</taxon>
        <taxon>Drepanopeziza</taxon>
    </lineage>
</organism>
<sequence length="300" mass="32986">MEIWSLAAVGKHYIIQRIPRDLQIGLESSRIGTICICIYYISDLGAHHSREGFWRRRGLCRPVGAKKLLGALLERSEVSRLRSIESPFPFGILADKFNDDDGRISLIYIQHRGIAASQHRSIAADLAETFLRFWRGGSDLSTVIPIFSDLDCAKGTGEGEGCITDPGGLRGKSQSTYGMHVLFPRLIVLTLQTLQDANARTIHLYSPTYNQPNPDPTEEPGFRTIQKLSIQSRERLRPVQDLAGPATAGARPCLGCLLRLRDLGELAPAAPCASQRWIDSGAAAHPFHSWAFGVARLSSG</sequence>
<evidence type="ECO:0000313" key="1">
    <source>
        <dbReference type="EMBL" id="EKD20258.1"/>
    </source>
</evidence>
<protein>
    <submittedName>
        <fullName evidence="1">Uncharacterized protein</fullName>
    </submittedName>
</protein>
<accession>K1XHM2</accession>
<dbReference type="EMBL" id="JH921430">
    <property type="protein sequence ID" value="EKD20258.1"/>
    <property type="molecule type" value="Genomic_DNA"/>
</dbReference>
<name>K1XHM2_MARBU</name>
<reference evidence="1 2" key="1">
    <citation type="journal article" date="2012" name="BMC Genomics">
        <title>Sequencing the genome of Marssonina brunnea reveals fungus-poplar co-evolution.</title>
        <authorList>
            <person name="Zhu S."/>
            <person name="Cao Y.-Z."/>
            <person name="Jiang C."/>
            <person name="Tan B.-Y."/>
            <person name="Wang Z."/>
            <person name="Feng S."/>
            <person name="Zhang L."/>
            <person name="Su X.-H."/>
            <person name="Brejova B."/>
            <person name="Vinar T."/>
            <person name="Xu M."/>
            <person name="Wang M.-X."/>
            <person name="Zhang S.-G."/>
            <person name="Huang M.-R."/>
            <person name="Wu R."/>
            <person name="Zhou Y."/>
        </authorList>
    </citation>
    <scope>NUCLEOTIDE SEQUENCE [LARGE SCALE GENOMIC DNA]</scope>
    <source>
        <strain evidence="1 2">MB_m1</strain>
    </source>
</reference>
<dbReference type="KEGG" id="mbe:MBM_02210"/>
<gene>
    <name evidence="1" type="ORF">MBM_02210</name>
</gene>